<evidence type="ECO:0000256" key="1">
    <source>
        <dbReference type="ARBA" id="ARBA00022729"/>
    </source>
</evidence>
<dbReference type="HOGENOM" id="CLU_223950_0_0_9"/>
<dbReference type="SMART" id="SM00635">
    <property type="entry name" value="BID_2"/>
    <property type="match status" value="2"/>
</dbReference>
<evidence type="ECO:0000259" key="7">
    <source>
        <dbReference type="PROSITE" id="PS51145"/>
    </source>
</evidence>
<proteinExistence type="predicted"/>
<dbReference type="eggNOG" id="COG5184">
    <property type="taxonomic scope" value="Bacteria"/>
</dbReference>
<protein>
    <submittedName>
        <fullName evidence="9">Ig domain protein group 2 domain protein</fullName>
    </submittedName>
</protein>
<dbReference type="InterPro" id="IPR003343">
    <property type="entry name" value="Big_2"/>
</dbReference>
<feature type="domain" description="SLH" evidence="8">
    <location>
        <begin position="4082"/>
        <end position="4140"/>
    </location>
</feature>
<dbReference type="InterPro" id="IPR013320">
    <property type="entry name" value="ConA-like_dom_sf"/>
</dbReference>
<keyword evidence="3" id="KW-0326">Glycosidase</keyword>
<dbReference type="PANTHER" id="PTHR22872">
    <property type="entry name" value="BTK-BINDING PROTEIN-RELATED"/>
    <property type="match status" value="1"/>
</dbReference>
<feature type="signal peptide" evidence="5">
    <location>
        <begin position="1"/>
        <end position="24"/>
    </location>
</feature>
<dbReference type="SUPFAM" id="SSF49899">
    <property type="entry name" value="Concanavalin A-like lectins/glucanases"/>
    <property type="match status" value="1"/>
</dbReference>
<evidence type="ECO:0000313" key="10">
    <source>
        <dbReference type="Proteomes" id="UP000002377"/>
    </source>
</evidence>
<feature type="domain" description="SLH" evidence="8">
    <location>
        <begin position="4020"/>
        <end position="4078"/>
    </location>
</feature>
<accession>D5XD15</accession>
<dbReference type="InterPro" id="IPR008964">
    <property type="entry name" value="Invasin/intimin_cell_adhesion"/>
</dbReference>
<dbReference type="SUPFAM" id="SSF49373">
    <property type="entry name" value="Invasin/intimin cell-adhesion fragments"/>
    <property type="match status" value="2"/>
</dbReference>
<dbReference type="InterPro" id="IPR009091">
    <property type="entry name" value="RCC1/BLIP-II"/>
</dbReference>
<dbReference type="Pfam" id="PF00415">
    <property type="entry name" value="RCC1"/>
    <property type="match status" value="1"/>
</dbReference>
<keyword evidence="2" id="KW-0677">Repeat</keyword>
<dbReference type="STRING" id="635013.TherJR_2859"/>
<dbReference type="Gene3D" id="2.60.120.260">
    <property type="entry name" value="Galactose-binding domain-like"/>
    <property type="match status" value="2"/>
</dbReference>
<dbReference type="InterPro" id="IPR058923">
    <property type="entry name" value="RCC1-like_dom"/>
</dbReference>
<dbReference type="PROSITE" id="PS50012">
    <property type="entry name" value="RCC1_3"/>
    <property type="match status" value="7"/>
</dbReference>
<evidence type="ECO:0000256" key="3">
    <source>
        <dbReference type="ARBA" id="ARBA00023295"/>
    </source>
</evidence>
<dbReference type="GO" id="GO:0016798">
    <property type="term" value="F:hydrolase activity, acting on glycosyl bonds"/>
    <property type="evidence" value="ECO:0007669"/>
    <property type="project" value="UniProtKB-KW"/>
</dbReference>
<evidence type="ECO:0000256" key="4">
    <source>
        <dbReference type="SAM" id="MobiDB-lite"/>
    </source>
</evidence>
<dbReference type="InterPro" id="IPR000421">
    <property type="entry name" value="FA58C"/>
</dbReference>
<evidence type="ECO:0000259" key="8">
    <source>
        <dbReference type="PROSITE" id="PS51272"/>
    </source>
</evidence>
<dbReference type="InterPro" id="IPR032812">
    <property type="entry name" value="SbsA_Ig"/>
</dbReference>
<dbReference type="InterPro" id="IPR000408">
    <property type="entry name" value="Reg_chr_condens"/>
</dbReference>
<dbReference type="Gene3D" id="2.130.10.30">
    <property type="entry name" value="Regulator of chromosome condensation 1/beta-lactamase-inhibitor protein II"/>
    <property type="match status" value="2"/>
</dbReference>
<sequence>MIKGLLTGLMMGIFILALTVPAHAAYFLDNADSIVQMTSTSPWDRTYSQAKGGTRSWTDSPSGNYGTYLHWNWYSNHNYYNNTAEMPNGSITTPVIDLSGSTNPQLTFWNRHDFWSPYDNGVVQISTNGGTTWTNLAWYTGTDTTWHKETIDLSAYKTSNVKIRFFVSTYYSPRDGWYIDDIRVGEPQLAIQSVSPANGATNVPVNGTIKVTFDKLMDLATVNTDTFIVKDSMNNIVPGTVACDGYTATFTPEQRLGYNNVHPYYTVTVTTGARSVEGDSLAANYSWTFSTTPPDVTPPTGSISICSGAVYANSPVVNIDVSATDNSSGVTHMQFLNTNGPWDGVAWIPYQTKQVWTLTAGEGQKTVYARFRDAEGNISEAVSDTIIYDSFSIDYIPPFTKVPIQTITGHVYNGWSVSVSTDTWASDGAATVTGNTWKYTITDLVAGVNNITVTATNGTETRTLTTSINLIGYFYDYAEGTPKMHGYGLDGYWQVVGSVYASPTHCYTDSPAGNSEPFTRTFLYSDAFSLAAAGKPTLYFKYRSSLGAGESAKVGVNSGASTPIVGYTDVGNLSASQPTWTSYTADLSVKKGAPDARIRFYIETKGTPGDGLYIDDIFVGEKADSSPPTGSVLINDGAVGTNSTQVRLTLSATDDSQVVNQMQFSNDQQVWSSWEDYSPTKFWVLSPGTGTKTVYVRFKDPAGNVSNVFSDTIELDNTPPTITFNAVTSPTAVNTQTISGTASDANPVTVRVETDTEASRGYAQVDGTAPNFTWSYTITNLVQGNNNITVTATDAGGNVSSSITRTITLDTSSDVTPPTGSIQINNGAAVTGTASVTLNISASDVGSGVAKMQFSNTNGPWGDDWTVFQTTYNWVLNPVSGDGTYTVYARFKDAAGLISSVVSDTIIYDTTPPQFTINPVTTPTNSYSQSISGTVYDPSGVTVAFSTSTGAYGSFGVIPVWEATTPPNTSLTVEVRISTDGGTTWGSWQSVSNGQFIPIANWRNARLEYRTRLDSSDTTVSPKLHKMEIRGSYQRTDTTQSDFSTGTLTSVTATSAGDLELARTNLSQGKTYTKSHTPPSYTDAGNAEFTDGILGNYYWDGKSFGYYYSDLGVASNGTGTVSITVDLGSIQWVTGAQLVSGGGPSSYGYEAQTLEIQVSSDNVSYTAMGSSGTLGTNSRLLTVTFNKVQARYIRFIIKKTFSSNYLFIDEGYVFSTQYTTTGTRTSPTLDVRLGRNDKTLYFATVVNGDQPTGTWSDTVTGLVYGNNRLTLTATDAVGNSTVQTVDIYSTYYMYQNDASSAGSFTTSGTWGSAWGLSGTVYSSAPSSWTDSPAGNYVDNARYDTWTYTLPVNLSVYQNPFVTYRIKSAMPNYDYNATYGYDTAYVKYWNGSAWITLETIQSPFDWQTRTFQVAAAPDFRLAVEILTNGNGVAGDGIYIDDIKVFENESVKPYVTSIYPADGAVNVPVSGPVYALTNETLNTSYGTISITGPNASGSSWRSGNKIEYTVTHLDYNATYTATVSGARDLNGNTQDVSRTWTFTTEPDKYPPSGTITIKNGDTWTNSRLVTLTLSATDPNAGIVSMMRFSNDGVNWGPWEAYMTGRDWSLTEGDGLKTVYVQFRDSYGNISGVASDTINLDTTPPQLTLNAVVSPTNVNSQTVNGNVYDQNSATVFVYTPDTDASDGSATVVNSTSPSGTWNYNIISLVPGPNSVKVTATDPAGNVTTVTSSIYYDMVVPAVTAVSPADKATQVSVNTLITADFSEPMQAATINGTTVTVKDSANNTVSGTVSYSGNRMTFTPGSALAVDTQYTVTITTGVRDLAGNGLAANYSWQFKTVDTVLPTVSGSDPVNGAVNVPRDKIIVVTFSEPVQRGPGFGGITLQQGSTVLEATYSVSGNILMIHPNAFLGYSTVYTVTVPAGAVKDMVGNELAGGYTFSFTTVAENAPPPPFTDIAAGTDHSMAVRGDSALVGWGANDDGQLGDGHFGEPVPYPVLVRNADGTPWNPVLSGMSPGSTHTAVLGSDGSVWSWGNNAFGQLGNGSYATAGPPFSKLTPVKAKLPGDDFVYTTVYQADYTGTHTNTVVSGNKLQLNLTNVRMRTRFSTNAFANWFTVNKDGSTSGSSSYVGWSTLANAYRWVDGGSDVFDSFGFFEIANPDFSVRTVIPLTTMNGADYSFYTGTFAHDGVNWQVKYGWATTGIFMFEIKQTSGATKPFRIRFGGEFGSNGIEHFGTVQKHWQDATGEWHTLSTWWHNDNYRDDLYKTDPQFTFTIVPFSKYMNRLYAIEPYTVQSNMNDDKYRIETLEMTEGAVLYFQWGNATVDTVQNWIINDIQRELTYNASGIYESPVLDISAVGTALSSQVDWNTTLPAGTAVTVETNRSVDGGVTWSGWQAVSKGGQVPGIGAGTVLTNNRLKYRINLTTSDTTVTPQISWFRMDIFANTPAFTAAAVYSGTGYSLALKPDGTVWAWGINDQGQLGNGGQDLNPHKNPEQVPGLTGVTALAPGGYHVVALKNDGTVWTWGKNDSGQLGDGTYTSRFSPGQVPGLTGVKAVAAGANHTVVLKTDGTVWAWGNNMYGQLGTSPSVLAKTYSPVQIPGIDSVVEIGAGIWHTLARRADGTVWAWGRNIEGQVGNGSASAVVDSPAQVSGLTGVTKVAAGGYHNLALRSDGTVWAWGRNDKGQLGTGNTVSSNVPVQTRYDQAGPAVVGVSPAEGAVDVARNTHITVTFDEPVDPLSVSDLSFVVADAVYGTTITGTASVQGEKAVFTPAQLLDLNREYKVIFKPGVRDLAGNPATGSYSWSFTTVPDVTGPQCVILINDDAAYTNSRFVNLYLSSDDDSGIVSSVLLSNDGNDWVEKPYTETVSWHLSEGDGIKTVYVRFVDPAGNRSDIFSDSILLHTKPPVVTGTDLPDDPRNMAVDAAINVTFDEAIQPGGAFDEIAVTDAAGRNIAVTKTIAGNTVTVTPQELYNYNTPYTLSIPQNSVSDMYGNGTADGWFVTFTVGPDTVSPTAQALPAGGTFADPVAVVLQASETANIYYTLDGSEPTRESALYQEPISVTDNAVIKFMAEDPAGNISPVYEQRYVIDPSAPRLVGQSTMVDRPVIFSGKIVSAKDGLHVFDTASGTSVTVLDATYNLFFADFDPVNGRIAYNYFRPDTGETGLLVFDVGREKIIPAITGSGGPPFKAAITGNTLVYVDEVASATMLRDLDTRAEGVLMPYVVDYLDVDGDYLVYSRAGAITLYNFLTGEETTVGSGAALSGVWFEAGGNRIYWVDTGKIYLCDRSSLSTVYIDSGDRPYVRNNTLYYQKTAEVAQGVFAQHIFARDLMTEKTTKLADRAGDNTDPMWDTDILVFKNGSDVFLRNLALMPPEIIPSLESGTYGNAVTLTLEANKPDTAIYYTVDGQEPNVAGVPYSGAIPIETSVTLKYFGVDALGRRSSIGVKQYIIATDTAAPVIRVVPEAGDYNDSVRVTLTANEPCTIYYTVDGTAPSVVSAWVYDSLTLTLKQTSTIRYFAVDRLGNASGEQQVTYNVRDTIAPVVQANPAGGAYNSAQTVTLTVNEPAEIYYTLDGTDPRTSATAVRYTGPILIDKPLTVKYYAVDSAGNTSETIAVEYYITVPVTGISLNKTDMIIDVGETQSLEALISPAHATNKSVTWSSSNEQVATVTNHGAVTGVAAGTAVITATTHDGGYSAFCRVTVNATTVPVTGVTLNKTQVIINVGNTEQLIATVSPANANNKAVTWNSGNPAVATVSDGGVVKGISPGVAVITVQTVDGGYTARCEVLVEPLSSGGDSGSTGSSGASGGTGGTDPATDTTVVMQLVDPATNTQAVQMDAGGGEVRTADGKVAFSIPGGALSASVQLTVRPVAANSFSYPLTAIANGVPVSEIYEFGPAGLVFSNPVTVTIAFDRSAVAGAEAVAPYLLNEQKGEWELIPGYRVDWNGGTVSFEISHFSKYAIISQRASTFDDIRNHWARAVIEEMARKGIVTGRAAGQFAPDAHVTRAEFTRMLVAALGLNLEKGTGTFRDVKEGDWYCRWVETAYRAGLVKGSKDLFRPGDRITRQEMAVMVANALSARNLLPEGDSSAAAGFDDSSTVAPWARRAMAGLVNAGVINGRNPRLLAPLDRATRAEAAVMIKKMLDLTVN</sequence>
<gene>
    <name evidence="9" type="ordered locus">TherJR_2859</name>
</gene>
<dbReference type="Gene3D" id="2.60.40.10">
    <property type="entry name" value="Immunoglobulins"/>
    <property type="match status" value="4"/>
</dbReference>
<name>D5XD15_THEPJ</name>
<reference evidence="9 10" key="1">
    <citation type="submission" date="2010-05" db="EMBL/GenBank/DDBJ databases">
        <title>Complete sequence of Thermincola sp. JR.</title>
        <authorList>
            <consortium name="US DOE Joint Genome Institute"/>
            <person name="Lucas S."/>
            <person name="Copeland A."/>
            <person name="Lapidus A."/>
            <person name="Cheng J.-F."/>
            <person name="Bruce D."/>
            <person name="Goodwin L."/>
            <person name="Pitluck S."/>
            <person name="Chertkov O."/>
            <person name="Detter J.C."/>
            <person name="Han C."/>
            <person name="Tapia R."/>
            <person name="Land M."/>
            <person name="Hauser L."/>
            <person name="Kyrpides N."/>
            <person name="Mikhailova N."/>
            <person name="Hazen T.C."/>
            <person name="Woyke T."/>
        </authorList>
    </citation>
    <scope>NUCLEOTIDE SEQUENCE [LARGE SCALE GENOMIC DNA]</scope>
    <source>
        <strain evidence="9 10">JR</strain>
    </source>
</reference>
<dbReference type="Pfam" id="PF00395">
    <property type="entry name" value="SLH"/>
    <property type="match status" value="3"/>
</dbReference>
<dbReference type="PRINTS" id="PR00633">
    <property type="entry name" value="RCCNDNSATION"/>
</dbReference>
<feature type="chain" id="PRO_5003079980" evidence="5">
    <location>
        <begin position="25"/>
        <end position="4140"/>
    </location>
</feature>
<feature type="domain" description="ZU5" evidence="7">
    <location>
        <begin position="3822"/>
        <end position="3957"/>
    </location>
</feature>
<dbReference type="Pfam" id="PF02368">
    <property type="entry name" value="Big_2"/>
    <property type="match status" value="2"/>
</dbReference>
<dbReference type="PROSITE" id="PS50022">
    <property type="entry name" value="FA58C_3"/>
    <property type="match status" value="1"/>
</dbReference>
<evidence type="ECO:0000259" key="6">
    <source>
        <dbReference type="PROSITE" id="PS50022"/>
    </source>
</evidence>
<feature type="domain" description="F5/8 type C" evidence="6">
    <location>
        <begin position="1054"/>
        <end position="1195"/>
    </location>
</feature>
<dbReference type="Proteomes" id="UP000002377">
    <property type="component" value="Chromosome"/>
</dbReference>
<dbReference type="InterPro" id="IPR013783">
    <property type="entry name" value="Ig-like_fold"/>
</dbReference>
<keyword evidence="1 5" id="KW-0732">Signal</keyword>
<dbReference type="eggNOG" id="COG5492">
    <property type="taxonomic scope" value="Bacteria"/>
</dbReference>
<keyword evidence="10" id="KW-1185">Reference proteome</keyword>
<dbReference type="InterPro" id="IPR008979">
    <property type="entry name" value="Galactose-bd-like_sf"/>
</dbReference>
<keyword evidence="3" id="KW-0378">Hydrolase</keyword>
<dbReference type="EMBL" id="CP002028">
    <property type="protein sequence ID" value="ADG83691.1"/>
    <property type="molecule type" value="Genomic_DNA"/>
</dbReference>
<feature type="domain" description="SLH" evidence="8">
    <location>
        <begin position="3956"/>
        <end position="4019"/>
    </location>
</feature>
<dbReference type="InterPro" id="IPR059177">
    <property type="entry name" value="GH29D-like_dom"/>
</dbReference>
<dbReference type="InterPro" id="IPR000906">
    <property type="entry name" value="ZU5_dom"/>
</dbReference>
<dbReference type="Pfam" id="PF00791">
    <property type="entry name" value="ZU5"/>
    <property type="match status" value="1"/>
</dbReference>
<dbReference type="NCBIfam" id="NF038128">
    <property type="entry name" value="choice_anch_J"/>
    <property type="match status" value="1"/>
</dbReference>
<dbReference type="InterPro" id="IPR014755">
    <property type="entry name" value="Cu-Rt/internalin_Ig-like"/>
</dbReference>
<dbReference type="PROSITE" id="PS51145">
    <property type="entry name" value="ZU5"/>
    <property type="match status" value="1"/>
</dbReference>
<dbReference type="PROSITE" id="PS51272">
    <property type="entry name" value="SLH"/>
    <property type="match status" value="3"/>
</dbReference>
<dbReference type="SUPFAM" id="SSF50985">
    <property type="entry name" value="RCC1/BLIP-II"/>
    <property type="match status" value="2"/>
</dbReference>
<dbReference type="eggNOG" id="COG4412">
    <property type="taxonomic scope" value="Bacteria"/>
</dbReference>
<dbReference type="InterPro" id="IPR051625">
    <property type="entry name" value="Signaling_Regulatory_Domain"/>
</dbReference>
<dbReference type="Gene3D" id="2.60.220.30">
    <property type="match status" value="1"/>
</dbReference>
<dbReference type="InterPro" id="IPR001119">
    <property type="entry name" value="SLH_dom"/>
</dbReference>
<dbReference type="SUPFAM" id="SSF69304">
    <property type="entry name" value="Tricorn protease N-terminal domain"/>
    <property type="match status" value="1"/>
</dbReference>
<dbReference type="PROSITE" id="PS00626">
    <property type="entry name" value="RCC1_2"/>
    <property type="match status" value="1"/>
</dbReference>
<dbReference type="Gene3D" id="2.60.40.1080">
    <property type="match status" value="2"/>
</dbReference>
<dbReference type="Pfam" id="PF25390">
    <property type="entry name" value="WD40_RLD"/>
    <property type="match status" value="1"/>
</dbReference>
<dbReference type="Pfam" id="PF13205">
    <property type="entry name" value="Big_5"/>
    <property type="match status" value="6"/>
</dbReference>
<dbReference type="KEGG" id="tjr:TherJR_2859"/>
<organism evidence="9 10">
    <name type="scientific">Thermincola potens (strain JR)</name>
    <dbReference type="NCBI Taxonomy" id="635013"/>
    <lineage>
        <taxon>Bacteria</taxon>
        <taxon>Bacillati</taxon>
        <taxon>Bacillota</taxon>
        <taxon>Clostridia</taxon>
        <taxon>Eubacteriales</taxon>
        <taxon>Thermincolaceae</taxon>
        <taxon>Thermincola</taxon>
    </lineage>
</organism>
<dbReference type="Pfam" id="PF13540">
    <property type="entry name" value="RCC1_2"/>
    <property type="match status" value="1"/>
</dbReference>
<dbReference type="Pfam" id="PF13290">
    <property type="entry name" value="CHB_HEX_C_1"/>
    <property type="match status" value="4"/>
</dbReference>
<evidence type="ECO:0000256" key="2">
    <source>
        <dbReference type="ARBA" id="ARBA00022737"/>
    </source>
</evidence>
<dbReference type="SUPFAM" id="SSF49785">
    <property type="entry name" value="Galactose-binding domain-like"/>
    <property type="match status" value="1"/>
</dbReference>
<feature type="region of interest" description="Disordered" evidence="4">
    <location>
        <begin position="3783"/>
        <end position="3809"/>
    </location>
</feature>
<dbReference type="Gene3D" id="2.60.40.1220">
    <property type="match status" value="3"/>
</dbReference>
<evidence type="ECO:0000313" key="9">
    <source>
        <dbReference type="EMBL" id="ADG83691.1"/>
    </source>
</evidence>
<evidence type="ECO:0000256" key="5">
    <source>
        <dbReference type="SAM" id="SignalP"/>
    </source>
</evidence>